<dbReference type="Proteomes" id="UP000482800">
    <property type="component" value="Unassembled WGS sequence"/>
</dbReference>
<dbReference type="Pfam" id="PF04389">
    <property type="entry name" value="Peptidase_M28"/>
    <property type="match status" value="1"/>
</dbReference>
<dbReference type="AlphaFoldDB" id="A0A6V8K8C9"/>
<evidence type="ECO:0000259" key="1">
    <source>
        <dbReference type="Pfam" id="PF04389"/>
    </source>
</evidence>
<name>A0A6V8K8C9_9ACTN</name>
<proteinExistence type="predicted"/>
<dbReference type="PANTHER" id="PTHR12147">
    <property type="entry name" value="METALLOPEPTIDASE M28 FAMILY MEMBER"/>
    <property type="match status" value="1"/>
</dbReference>
<dbReference type="RefSeq" id="WP_173060703.1">
    <property type="nucleotide sequence ID" value="NZ_BAABGO010000023.1"/>
</dbReference>
<evidence type="ECO:0000313" key="3">
    <source>
        <dbReference type="Proteomes" id="UP000482800"/>
    </source>
</evidence>
<dbReference type="Gene3D" id="3.50.30.30">
    <property type="match status" value="1"/>
</dbReference>
<protein>
    <recommendedName>
        <fullName evidence="1">Peptidase M28 domain-containing protein</fullName>
    </recommendedName>
</protein>
<keyword evidence="3" id="KW-1185">Reference proteome</keyword>
<dbReference type="GO" id="GO:0008235">
    <property type="term" value="F:metalloexopeptidase activity"/>
    <property type="evidence" value="ECO:0007669"/>
    <property type="project" value="InterPro"/>
</dbReference>
<comment type="caution">
    <text evidence="2">The sequence shown here is derived from an EMBL/GenBank/DDBJ whole genome shotgun (WGS) entry which is preliminary data.</text>
</comment>
<organism evidence="2 3">
    <name type="scientific">Phytohabitans houttuyneae</name>
    <dbReference type="NCBI Taxonomy" id="1076126"/>
    <lineage>
        <taxon>Bacteria</taxon>
        <taxon>Bacillati</taxon>
        <taxon>Actinomycetota</taxon>
        <taxon>Actinomycetes</taxon>
        <taxon>Micromonosporales</taxon>
        <taxon>Micromonosporaceae</taxon>
    </lineage>
</organism>
<dbReference type="InterPro" id="IPR007484">
    <property type="entry name" value="Peptidase_M28"/>
</dbReference>
<dbReference type="InterPro" id="IPR045175">
    <property type="entry name" value="M28_fam"/>
</dbReference>
<dbReference type="GO" id="GO:0006508">
    <property type="term" value="P:proteolysis"/>
    <property type="evidence" value="ECO:0007669"/>
    <property type="project" value="InterPro"/>
</dbReference>
<sequence>MTTTTGRTAPPVRLEALDRLLGEVSGERMAATVAALAGDGFAGRRVGSAGGAAARAWLHQRLTGLGAAVTIEPFPVPAVPEIYAPPAVRWHDGTATAELVFGRQVSVHLASADVPPVRRGGLALAGAGAPTGRWLVVPAGMSLSDAYAHADGAAGLLVGKGVDGDGWQYTTLAGPDPGPLPILAVDLNTHAALRAAAPAEGTWLAGNSPIRRLDVTGGNLHGRWPAAAAEDAAEVLLTAHFDGVGDHPGLRQPGAADNASGVAVVLEAARVLSTALPEGPHLSVALLDAEEVGALGSAHHAAQLRDAAADPLVLNIDGAGHLQQAAAVEAGGPAQALLANLDQAGRHTGVPLVAGPVASDNRRYAAAGLPAAGIGAGMAGYHSAADTPDRVEPATMTALARLVVAAAWFAASHRTKLSSLIGDRQ</sequence>
<dbReference type="Gene3D" id="3.40.630.10">
    <property type="entry name" value="Zn peptidases"/>
    <property type="match status" value="1"/>
</dbReference>
<evidence type="ECO:0000313" key="2">
    <source>
        <dbReference type="EMBL" id="GFJ81463.1"/>
    </source>
</evidence>
<dbReference type="SUPFAM" id="SSF53187">
    <property type="entry name" value="Zn-dependent exopeptidases"/>
    <property type="match status" value="1"/>
</dbReference>
<dbReference type="PANTHER" id="PTHR12147:SF26">
    <property type="entry name" value="PEPTIDASE M28 DOMAIN-CONTAINING PROTEIN"/>
    <property type="match status" value="1"/>
</dbReference>
<reference evidence="2 3" key="1">
    <citation type="submission" date="2020-03" db="EMBL/GenBank/DDBJ databases">
        <title>Whole genome shotgun sequence of Phytohabitans houttuyneae NBRC 108639.</title>
        <authorList>
            <person name="Komaki H."/>
            <person name="Tamura T."/>
        </authorList>
    </citation>
    <scope>NUCLEOTIDE SEQUENCE [LARGE SCALE GENOMIC DNA]</scope>
    <source>
        <strain evidence="2 3">NBRC 108639</strain>
    </source>
</reference>
<accession>A0A6V8K8C9</accession>
<gene>
    <name evidence="2" type="ORF">Phou_056430</name>
</gene>
<feature type="domain" description="Peptidase M28" evidence="1">
    <location>
        <begin position="219"/>
        <end position="405"/>
    </location>
</feature>
<reference evidence="2 3" key="2">
    <citation type="submission" date="2020-03" db="EMBL/GenBank/DDBJ databases">
        <authorList>
            <person name="Ichikawa N."/>
            <person name="Kimura A."/>
            <person name="Kitahashi Y."/>
            <person name="Uohara A."/>
        </authorList>
    </citation>
    <scope>NUCLEOTIDE SEQUENCE [LARGE SCALE GENOMIC DNA]</scope>
    <source>
        <strain evidence="2 3">NBRC 108639</strain>
    </source>
</reference>
<dbReference type="EMBL" id="BLPF01000002">
    <property type="protein sequence ID" value="GFJ81463.1"/>
    <property type="molecule type" value="Genomic_DNA"/>
</dbReference>